<evidence type="ECO:0000313" key="1">
    <source>
        <dbReference type="EMBL" id="AFK69775.1"/>
    </source>
</evidence>
<dbReference type="EMBL" id="CP003588">
    <property type="protein sequence ID" value="AFK69775.1"/>
    <property type="molecule type" value="Genomic_DNA"/>
</dbReference>
<proteinExistence type="predicted"/>
<evidence type="ECO:0000313" key="2">
    <source>
        <dbReference type="Proteomes" id="UP000005268"/>
    </source>
</evidence>
<accession>I3UWA4</accession>
<organism evidence="1 2">
    <name type="scientific">Pseudomonas putida ND6</name>
    <dbReference type="NCBI Taxonomy" id="231023"/>
    <lineage>
        <taxon>Bacteria</taxon>
        <taxon>Pseudomonadati</taxon>
        <taxon>Pseudomonadota</taxon>
        <taxon>Gammaproteobacteria</taxon>
        <taxon>Pseudomonadales</taxon>
        <taxon>Pseudomonadaceae</taxon>
        <taxon>Pseudomonas</taxon>
    </lineage>
</organism>
<dbReference type="AlphaFoldDB" id="I3UWA4"/>
<reference evidence="1 2" key="1">
    <citation type="journal article" date="2012" name="J. Bacteriol.">
        <title>Complete Genome Sequence of the Naphthalene-Degrading Pseudomonas putida Strain ND6.</title>
        <authorList>
            <person name="Li S."/>
            <person name="Zhao H."/>
            <person name="Li Y."/>
            <person name="Niu S."/>
            <person name="Cai B."/>
        </authorList>
    </citation>
    <scope>NUCLEOTIDE SEQUENCE [LARGE SCALE GENOMIC DNA]</scope>
    <source>
        <strain evidence="1 2">ND6</strain>
    </source>
</reference>
<gene>
    <name evidence="1" type="ORF">YSA_05557</name>
</gene>
<dbReference type="Proteomes" id="UP000005268">
    <property type="component" value="Chromosome"/>
</dbReference>
<name>I3UWA4_PSEPU</name>
<dbReference type="HOGENOM" id="CLU_3375406_0_0_6"/>
<sequence length="34" mass="3945">MATVRGQTLVWPSFLRSLGFSPRARLPPLFREKE</sequence>
<dbReference type="KEGG" id="ppi:YSA_05557"/>
<protein>
    <submittedName>
        <fullName evidence="1">Uncharacterized protein</fullName>
    </submittedName>
</protein>